<dbReference type="GeneID" id="7442530"/>
<gene>
    <name evidence="2" type="ORF">THAPSDRAFT_10428</name>
</gene>
<feature type="compositionally biased region" description="Basic and acidic residues" evidence="1">
    <location>
        <begin position="279"/>
        <end position="290"/>
    </location>
</feature>
<dbReference type="PaxDb" id="35128-Thaps10428"/>
<feature type="region of interest" description="Disordered" evidence="1">
    <location>
        <begin position="1"/>
        <end position="116"/>
    </location>
</feature>
<dbReference type="EMBL" id="DS999417">
    <property type="protein sequence ID" value="EED87007.1"/>
    <property type="molecule type" value="Genomic_DNA"/>
</dbReference>
<feature type="region of interest" description="Disordered" evidence="1">
    <location>
        <begin position="203"/>
        <end position="299"/>
    </location>
</feature>
<dbReference type="RefSeq" id="XP_002296806.1">
    <property type="nucleotide sequence ID" value="XM_002296770.1"/>
</dbReference>
<name>B8LCM0_THAPS</name>
<feature type="region of interest" description="Disordered" evidence="1">
    <location>
        <begin position="330"/>
        <end position="352"/>
    </location>
</feature>
<dbReference type="HOGENOM" id="CLU_675283_0_0_1"/>
<dbReference type="AlphaFoldDB" id="B8LCM0"/>
<reference evidence="2 3" key="1">
    <citation type="journal article" date="2004" name="Science">
        <title>The genome of the diatom Thalassiosira pseudonana: ecology, evolution, and metabolism.</title>
        <authorList>
            <person name="Armbrust E.V."/>
            <person name="Berges J.A."/>
            <person name="Bowler C."/>
            <person name="Green B.R."/>
            <person name="Martinez D."/>
            <person name="Putnam N.H."/>
            <person name="Zhou S."/>
            <person name="Allen A.E."/>
            <person name="Apt K.E."/>
            <person name="Bechner M."/>
            <person name="Brzezinski M.A."/>
            <person name="Chaal B.K."/>
            <person name="Chiovitti A."/>
            <person name="Davis A.K."/>
            <person name="Demarest M.S."/>
            <person name="Detter J.C."/>
            <person name="Glavina T."/>
            <person name="Goodstein D."/>
            <person name="Hadi M.Z."/>
            <person name="Hellsten U."/>
            <person name="Hildebrand M."/>
            <person name="Jenkins B.D."/>
            <person name="Jurka J."/>
            <person name="Kapitonov V.V."/>
            <person name="Kroger N."/>
            <person name="Lau W.W."/>
            <person name="Lane T.W."/>
            <person name="Larimer F.W."/>
            <person name="Lippmeier J.C."/>
            <person name="Lucas S."/>
            <person name="Medina M."/>
            <person name="Montsant A."/>
            <person name="Obornik M."/>
            <person name="Parker M.S."/>
            <person name="Palenik B."/>
            <person name="Pazour G.J."/>
            <person name="Richardson P.M."/>
            <person name="Rynearson T.A."/>
            <person name="Saito M.A."/>
            <person name="Schwartz D.C."/>
            <person name="Thamatrakoln K."/>
            <person name="Valentin K."/>
            <person name="Vardi A."/>
            <person name="Wilkerson F.P."/>
            <person name="Rokhsar D.S."/>
        </authorList>
    </citation>
    <scope>NUCLEOTIDE SEQUENCE [LARGE SCALE GENOMIC DNA]</scope>
    <source>
        <strain evidence="2 3">CCMP1335</strain>
    </source>
</reference>
<feature type="compositionally biased region" description="Basic and acidic residues" evidence="1">
    <location>
        <begin position="49"/>
        <end position="63"/>
    </location>
</feature>
<accession>B8LCM0</accession>
<sequence>MSQVRFALSRSRAGGLGDQEKTFDAKGRRGRTNSSSPPHPRLRQTIQQRDCRNNQRSQRRSDGRSIIADVGIPRDGMDDGSDGDGGNRSCGSRGGKSSRKSRHDIEPIHRHRYQNTRCGSDESVYIDETEASLRSSLISSPSSEVALIASSTSREADHRQQQVSFHDKKYLPSHSPLPPRSSSQSELKFTRARLLQTNAPATTPRHIVSLPPPFRPQRRHSVNEHPTYSIGGERGKSESSTTSLPGVRVPTKSGLSLSLPPVRNQSSSGHLQLLLGVESETKETSSEARKRAPVPGTAKMEARKLIGMLRLGSNSSANRCCINKRSTASSSYSSYNTRKDKGGDSSEYSDEDDIEYHPEYFSRLLDKNTFRVPTNPSESQSSHGYAFYPHTDDDDDTLATDQAWIIQR</sequence>
<feature type="compositionally biased region" description="Low complexity" evidence="1">
    <location>
        <begin position="265"/>
        <end position="276"/>
    </location>
</feature>
<organism evidence="2 3">
    <name type="scientific">Thalassiosira pseudonana</name>
    <name type="common">Marine diatom</name>
    <name type="synonym">Cyclotella nana</name>
    <dbReference type="NCBI Taxonomy" id="35128"/>
    <lineage>
        <taxon>Eukaryota</taxon>
        <taxon>Sar</taxon>
        <taxon>Stramenopiles</taxon>
        <taxon>Ochrophyta</taxon>
        <taxon>Bacillariophyta</taxon>
        <taxon>Coscinodiscophyceae</taxon>
        <taxon>Thalassiosirophycidae</taxon>
        <taxon>Thalassiosirales</taxon>
        <taxon>Thalassiosiraceae</taxon>
        <taxon>Thalassiosira</taxon>
    </lineage>
</organism>
<evidence type="ECO:0000313" key="2">
    <source>
        <dbReference type="EMBL" id="EED87007.1"/>
    </source>
</evidence>
<feature type="region of interest" description="Disordered" evidence="1">
    <location>
        <begin position="370"/>
        <end position="394"/>
    </location>
</feature>
<dbReference type="InParanoid" id="B8LCM0"/>
<feature type="compositionally biased region" description="Basic and acidic residues" evidence="1">
    <location>
        <begin position="18"/>
        <end position="27"/>
    </location>
</feature>
<dbReference type="KEGG" id="tps:THAPSDRAFT_10428"/>
<feature type="region of interest" description="Disordered" evidence="1">
    <location>
        <begin position="149"/>
        <end position="187"/>
    </location>
</feature>
<feature type="compositionally biased region" description="Gly residues" evidence="1">
    <location>
        <begin position="83"/>
        <end position="94"/>
    </location>
</feature>
<protein>
    <submittedName>
        <fullName evidence="2">Uncharacterized protein</fullName>
    </submittedName>
</protein>
<dbReference type="Proteomes" id="UP000001449">
    <property type="component" value="Chromosome 16"/>
</dbReference>
<reference evidence="2 3" key="2">
    <citation type="journal article" date="2008" name="Nature">
        <title>The Phaeodactylum genome reveals the evolutionary history of diatom genomes.</title>
        <authorList>
            <person name="Bowler C."/>
            <person name="Allen A.E."/>
            <person name="Badger J.H."/>
            <person name="Grimwood J."/>
            <person name="Jabbari K."/>
            <person name="Kuo A."/>
            <person name="Maheswari U."/>
            <person name="Martens C."/>
            <person name="Maumus F."/>
            <person name="Otillar R.P."/>
            <person name="Rayko E."/>
            <person name="Salamov A."/>
            <person name="Vandepoele K."/>
            <person name="Beszteri B."/>
            <person name="Gruber A."/>
            <person name="Heijde M."/>
            <person name="Katinka M."/>
            <person name="Mock T."/>
            <person name="Valentin K."/>
            <person name="Verret F."/>
            <person name="Berges J.A."/>
            <person name="Brownlee C."/>
            <person name="Cadoret J.P."/>
            <person name="Chiovitti A."/>
            <person name="Choi C.J."/>
            <person name="Coesel S."/>
            <person name="De Martino A."/>
            <person name="Detter J.C."/>
            <person name="Durkin C."/>
            <person name="Falciatore A."/>
            <person name="Fournet J."/>
            <person name="Haruta M."/>
            <person name="Huysman M.J."/>
            <person name="Jenkins B.D."/>
            <person name="Jiroutova K."/>
            <person name="Jorgensen R.E."/>
            <person name="Joubert Y."/>
            <person name="Kaplan A."/>
            <person name="Kroger N."/>
            <person name="Kroth P.G."/>
            <person name="La Roche J."/>
            <person name="Lindquist E."/>
            <person name="Lommer M."/>
            <person name="Martin-Jezequel V."/>
            <person name="Lopez P.J."/>
            <person name="Lucas S."/>
            <person name="Mangogna M."/>
            <person name="McGinnis K."/>
            <person name="Medlin L.K."/>
            <person name="Montsant A."/>
            <person name="Oudot-Le Secq M.P."/>
            <person name="Napoli C."/>
            <person name="Obornik M."/>
            <person name="Parker M.S."/>
            <person name="Petit J.L."/>
            <person name="Porcel B.M."/>
            <person name="Poulsen N."/>
            <person name="Robison M."/>
            <person name="Rychlewski L."/>
            <person name="Rynearson T.A."/>
            <person name="Schmutz J."/>
            <person name="Shapiro H."/>
            <person name="Siaut M."/>
            <person name="Stanley M."/>
            <person name="Sussman M.R."/>
            <person name="Taylor A.R."/>
            <person name="Vardi A."/>
            <person name="von Dassow P."/>
            <person name="Vyverman W."/>
            <person name="Willis A."/>
            <person name="Wyrwicz L.S."/>
            <person name="Rokhsar D.S."/>
            <person name="Weissenbach J."/>
            <person name="Armbrust E.V."/>
            <person name="Green B.R."/>
            <person name="Van de Peer Y."/>
            <person name="Grigoriev I.V."/>
        </authorList>
    </citation>
    <scope>NUCLEOTIDE SEQUENCE [LARGE SCALE GENOMIC DNA]</scope>
    <source>
        <strain evidence="2 3">CCMP1335</strain>
    </source>
</reference>
<feature type="compositionally biased region" description="Basic and acidic residues" evidence="1">
    <location>
        <begin position="154"/>
        <end position="170"/>
    </location>
</feature>
<evidence type="ECO:0000313" key="3">
    <source>
        <dbReference type="Proteomes" id="UP000001449"/>
    </source>
</evidence>
<keyword evidence="3" id="KW-1185">Reference proteome</keyword>
<feature type="compositionally biased region" description="Polar residues" evidence="1">
    <location>
        <begin position="371"/>
        <end position="383"/>
    </location>
</feature>
<proteinExistence type="predicted"/>
<evidence type="ECO:0000256" key="1">
    <source>
        <dbReference type="SAM" id="MobiDB-lite"/>
    </source>
</evidence>